<dbReference type="GeneID" id="92029161"/>
<comment type="caution">
    <text evidence="2">The sequence shown here is derived from an EMBL/GenBank/DDBJ whole genome shotgun (WGS) entry which is preliminary data.</text>
</comment>
<feature type="region of interest" description="Disordered" evidence="1">
    <location>
        <begin position="461"/>
        <end position="516"/>
    </location>
</feature>
<evidence type="ECO:0000313" key="3">
    <source>
        <dbReference type="Proteomes" id="UP001360953"/>
    </source>
</evidence>
<dbReference type="PANTHER" id="PTHR16220">
    <property type="entry name" value="WD REPEAT PROTEIN 8-RELATED"/>
    <property type="match status" value="1"/>
</dbReference>
<dbReference type="InterPro" id="IPR052778">
    <property type="entry name" value="Centrosome-WD_assoc"/>
</dbReference>
<dbReference type="InterPro" id="IPR015943">
    <property type="entry name" value="WD40/YVTN_repeat-like_dom_sf"/>
</dbReference>
<sequence length="532" mass="57940">MDIEPSQQAKALSRPVASSDGAYVASLLGSRLQIRATCSLSIVRSIPLPSTLNVKNPPLVRWSPLHSPSDRIHRVLLADETNVRVWDLMDSQWAAVINNGSGGMGKIVNAEFGPSADEVLVFSDFAARLTVWSLSGGRSVEIKDPKFSKDTKSISYKPRDGILALLSRPGAQDTLTLHAPKTYLVLKTVALPSTDAQGLKWSPDGRWLAIWDTPSLGLRIFIYTADGYLYRTYTGEDDGGLRGLGIKRVSWSPKSDFLAVGGYGSRVTLLGTRTFSPTVFLDHTPLVQLAGGDVWQEQVPATSKRDYTIAPQPIEAPVVSAPASEPLSKVGISVVIFNGNGTLVATRDDSMPTCVWIWDLARLAARTVLIQHAPVKSLSWHPNIPNLLLIQCAHDEPVVYLWEASENRPRIVKTPFKKSSGKLEAGWLAGNIQRKPALLFGDLHGFITLWPDGKDTILKFDRSDSRPGTPGSANDSDDSLYNILTGRTPVPGLEDSTNYEDLDESGDSASLEDTFHGKGNLLQETLGESECF</sequence>
<dbReference type="RefSeq" id="XP_066653858.1">
    <property type="nucleotide sequence ID" value="XM_066796255.1"/>
</dbReference>
<dbReference type="SUPFAM" id="SSF69322">
    <property type="entry name" value="Tricorn protease domain 2"/>
    <property type="match status" value="1"/>
</dbReference>
<name>A0ABR1LIV7_9PEZI</name>
<evidence type="ECO:0000313" key="2">
    <source>
        <dbReference type="EMBL" id="KAK7535133.1"/>
    </source>
</evidence>
<protein>
    <submittedName>
        <fullName evidence="2">Uncharacterized protein</fullName>
    </submittedName>
</protein>
<reference evidence="2 3" key="1">
    <citation type="submission" date="2024-04" db="EMBL/GenBank/DDBJ databases">
        <title>Phyllosticta paracitricarpa is synonymous to the EU quarantine fungus P. citricarpa based on phylogenomic analyses.</title>
        <authorList>
            <consortium name="Lawrence Berkeley National Laboratory"/>
            <person name="Van ingen-buijs V.A."/>
            <person name="Van westerhoven A.C."/>
            <person name="Haridas S."/>
            <person name="Skiadas P."/>
            <person name="Martin F."/>
            <person name="Groenewald J.Z."/>
            <person name="Crous P.W."/>
            <person name="Seidl M.F."/>
        </authorList>
    </citation>
    <scope>NUCLEOTIDE SEQUENCE [LARGE SCALE GENOMIC DNA]</scope>
    <source>
        <strain evidence="2 3">CPC 17464</strain>
    </source>
</reference>
<evidence type="ECO:0000256" key="1">
    <source>
        <dbReference type="SAM" id="MobiDB-lite"/>
    </source>
</evidence>
<feature type="compositionally biased region" description="Acidic residues" evidence="1">
    <location>
        <begin position="497"/>
        <end position="506"/>
    </location>
</feature>
<keyword evidence="3" id="KW-1185">Reference proteome</keyword>
<dbReference type="EMBL" id="JBBPEH010000008">
    <property type="protein sequence ID" value="KAK7535133.1"/>
    <property type="molecule type" value="Genomic_DNA"/>
</dbReference>
<dbReference type="PANTHER" id="PTHR16220:SF0">
    <property type="entry name" value="WD REPEAT-CONTAINING PROTEIN WRAP73"/>
    <property type="match status" value="1"/>
</dbReference>
<proteinExistence type="predicted"/>
<dbReference type="Gene3D" id="2.130.10.10">
    <property type="entry name" value="YVTN repeat-like/Quinoprotein amine dehydrogenase"/>
    <property type="match status" value="2"/>
</dbReference>
<accession>A0ABR1LIV7</accession>
<organism evidence="2 3">
    <name type="scientific">Phyllosticta citribraziliensis</name>
    <dbReference type="NCBI Taxonomy" id="989973"/>
    <lineage>
        <taxon>Eukaryota</taxon>
        <taxon>Fungi</taxon>
        <taxon>Dikarya</taxon>
        <taxon>Ascomycota</taxon>
        <taxon>Pezizomycotina</taxon>
        <taxon>Dothideomycetes</taxon>
        <taxon>Dothideomycetes incertae sedis</taxon>
        <taxon>Botryosphaeriales</taxon>
        <taxon>Phyllostictaceae</taxon>
        <taxon>Phyllosticta</taxon>
    </lineage>
</organism>
<dbReference type="Proteomes" id="UP001360953">
    <property type="component" value="Unassembled WGS sequence"/>
</dbReference>
<gene>
    <name evidence="2" type="ORF">J3D65DRAFT_440606</name>
</gene>